<reference evidence="2 3" key="1">
    <citation type="journal article" date="2023" name="Plants (Basel)">
        <title>Bridging the Gap: Combining Genomics and Transcriptomics Approaches to Understand Stylosanthes scabra, an Orphan Legume from the Brazilian Caatinga.</title>
        <authorList>
            <person name="Ferreira-Neto J.R.C."/>
            <person name="da Silva M.D."/>
            <person name="Binneck E."/>
            <person name="de Melo N.F."/>
            <person name="da Silva R.H."/>
            <person name="de Melo A.L.T.M."/>
            <person name="Pandolfi V."/>
            <person name="Bustamante F.O."/>
            <person name="Brasileiro-Vidal A.C."/>
            <person name="Benko-Iseppon A.M."/>
        </authorList>
    </citation>
    <scope>NUCLEOTIDE SEQUENCE [LARGE SCALE GENOMIC DNA]</scope>
    <source>
        <tissue evidence="2">Leaves</tissue>
    </source>
</reference>
<proteinExistence type="predicted"/>
<dbReference type="Proteomes" id="UP001341840">
    <property type="component" value="Unassembled WGS sequence"/>
</dbReference>
<dbReference type="EMBL" id="JASCZI010000095">
    <property type="protein sequence ID" value="MED6108603.1"/>
    <property type="molecule type" value="Genomic_DNA"/>
</dbReference>
<gene>
    <name evidence="2" type="ORF">PIB30_025731</name>
</gene>
<evidence type="ECO:0000313" key="2">
    <source>
        <dbReference type="EMBL" id="MED6108603.1"/>
    </source>
</evidence>
<keyword evidence="3" id="KW-1185">Reference proteome</keyword>
<protein>
    <submittedName>
        <fullName evidence="2">Uncharacterized protein</fullName>
    </submittedName>
</protein>
<dbReference type="PANTHER" id="PTHR33067">
    <property type="entry name" value="RNA-DIRECTED DNA POLYMERASE-RELATED"/>
    <property type="match status" value="1"/>
</dbReference>
<evidence type="ECO:0000313" key="3">
    <source>
        <dbReference type="Proteomes" id="UP001341840"/>
    </source>
</evidence>
<comment type="caution">
    <text evidence="2">The sequence shown here is derived from an EMBL/GenBank/DDBJ whole genome shotgun (WGS) entry which is preliminary data.</text>
</comment>
<accession>A0ABU6Q9T3</accession>
<feature type="region of interest" description="Disordered" evidence="1">
    <location>
        <begin position="310"/>
        <end position="340"/>
    </location>
</feature>
<dbReference type="PANTHER" id="PTHR33067:SF9">
    <property type="entry name" value="RNA-DIRECTED DNA POLYMERASE"/>
    <property type="match status" value="1"/>
</dbReference>
<evidence type="ECO:0000256" key="1">
    <source>
        <dbReference type="SAM" id="MobiDB-lite"/>
    </source>
</evidence>
<feature type="region of interest" description="Disordered" evidence="1">
    <location>
        <begin position="148"/>
        <end position="172"/>
    </location>
</feature>
<feature type="compositionally biased region" description="Acidic residues" evidence="1">
    <location>
        <begin position="148"/>
        <end position="163"/>
    </location>
</feature>
<dbReference type="InterPro" id="IPR021109">
    <property type="entry name" value="Peptidase_aspartic_dom_sf"/>
</dbReference>
<dbReference type="Gene3D" id="2.40.70.10">
    <property type="entry name" value="Acid Proteases"/>
    <property type="match status" value="1"/>
</dbReference>
<name>A0ABU6Q9T3_9FABA</name>
<feature type="region of interest" description="Disordered" evidence="1">
    <location>
        <begin position="1"/>
        <end position="28"/>
    </location>
</feature>
<organism evidence="2 3">
    <name type="scientific">Stylosanthes scabra</name>
    <dbReference type="NCBI Taxonomy" id="79078"/>
    <lineage>
        <taxon>Eukaryota</taxon>
        <taxon>Viridiplantae</taxon>
        <taxon>Streptophyta</taxon>
        <taxon>Embryophyta</taxon>
        <taxon>Tracheophyta</taxon>
        <taxon>Spermatophyta</taxon>
        <taxon>Magnoliopsida</taxon>
        <taxon>eudicotyledons</taxon>
        <taxon>Gunneridae</taxon>
        <taxon>Pentapetalae</taxon>
        <taxon>rosids</taxon>
        <taxon>fabids</taxon>
        <taxon>Fabales</taxon>
        <taxon>Fabaceae</taxon>
        <taxon>Papilionoideae</taxon>
        <taxon>50 kb inversion clade</taxon>
        <taxon>dalbergioids sensu lato</taxon>
        <taxon>Dalbergieae</taxon>
        <taxon>Pterocarpus clade</taxon>
        <taxon>Stylosanthes</taxon>
    </lineage>
</organism>
<feature type="compositionally biased region" description="Basic and acidic residues" evidence="1">
    <location>
        <begin position="322"/>
        <end position="336"/>
    </location>
</feature>
<feature type="compositionally biased region" description="Polar residues" evidence="1">
    <location>
        <begin position="1"/>
        <end position="10"/>
    </location>
</feature>
<sequence length="371" mass="42886">MPQHTQNFRYQSPYLRQQFPPANDPPNKYDEIERIRQKENQEMMEMLNQIAIRLNQIAEMLQKSTSQQIQPQPQAPIPDPLPPQPLQITKGFLNAIHDEVRSEDESEDTDNEEAEQHLYELLLKMVESKGGRDADSEGLMDFCEEYGSDYEEDESDQERETEDEWKKETQNLGPLKKSKEVFSTADTSIMSIAGITNNVLVTIGKLTIPADFHILKPTPKEKKRKPQVLLGRPFLKTGGFEQDYHDDTFKFSAGKTTERFQIVKKGKDHSLQKDDRRMRGKESAHIEMIEAMARGWVKKLKEDVIQKDEEEELEESCCAEQKSQKKGPDKTYEKPPAEYPSVTGMLDEIEKILYHMKGADAHLVKNNSKWK</sequence>